<evidence type="ECO:0000256" key="3">
    <source>
        <dbReference type="ARBA" id="ARBA00022741"/>
    </source>
</evidence>
<dbReference type="InterPro" id="IPR027417">
    <property type="entry name" value="P-loop_NTPase"/>
</dbReference>
<evidence type="ECO:0000313" key="10">
    <source>
        <dbReference type="EMBL" id="QFY43170.1"/>
    </source>
</evidence>
<dbReference type="Pfam" id="PF00004">
    <property type="entry name" value="AAA"/>
    <property type="match status" value="1"/>
</dbReference>
<feature type="domain" description="AAA+ ATPase" evidence="8">
    <location>
        <begin position="224"/>
        <end position="364"/>
    </location>
</feature>
<dbReference type="NCBIfam" id="TIGR03345">
    <property type="entry name" value="VI_ClpV1"/>
    <property type="match status" value="1"/>
</dbReference>
<dbReference type="Pfam" id="PF10431">
    <property type="entry name" value="ClpB_D2-small"/>
    <property type="match status" value="1"/>
</dbReference>
<evidence type="ECO:0000259" key="8">
    <source>
        <dbReference type="SMART" id="SM00382"/>
    </source>
</evidence>
<dbReference type="Pfam" id="PF02861">
    <property type="entry name" value="Clp_N"/>
    <property type="match status" value="1"/>
</dbReference>
<dbReference type="InterPro" id="IPR004176">
    <property type="entry name" value="Clp_R_N"/>
</dbReference>
<keyword evidence="2" id="KW-0677">Repeat</keyword>
<dbReference type="SMART" id="SM00382">
    <property type="entry name" value="AAA"/>
    <property type="match status" value="2"/>
</dbReference>
<dbReference type="GO" id="GO:0016887">
    <property type="term" value="F:ATP hydrolysis activity"/>
    <property type="evidence" value="ECO:0007669"/>
    <property type="project" value="InterPro"/>
</dbReference>
<keyword evidence="6" id="KW-0175">Coiled coil</keyword>
<dbReference type="FunFam" id="3.40.50.300:FF:000025">
    <property type="entry name" value="ATP-dependent Clp protease subunit"/>
    <property type="match status" value="1"/>
</dbReference>
<dbReference type="InterPro" id="IPR018368">
    <property type="entry name" value="ClpA/B_CS1"/>
</dbReference>
<dbReference type="PRINTS" id="PR00300">
    <property type="entry name" value="CLPPROTEASEA"/>
</dbReference>
<dbReference type="SMART" id="SM01086">
    <property type="entry name" value="ClpB_D2-small"/>
    <property type="match status" value="1"/>
</dbReference>
<dbReference type="EMBL" id="CP044205">
    <property type="protein sequence ID" value="QFY43170.1"/>
    <property type="molecule type" value="Genomic_DNA"/>
</dbReference>
<dbReference type="InterPro" id="IPR036628">
    <property type="entry name" value="Clp_N_dom_sf"/>
</dbReference>
<comment type="similarity">
    <text evidence="1">Belongs to the ClpA/ClpB family.</text>
</comment>
<dbReference type="RefSeq" id="WP_153249152.1">
    <property type="nucleotide sequence ID" value="NZ_CP044205.1"/>
</dbReference>
<dbReference type="GO" id="GO:0005737">
    <property type="term" value="C:cytoplasm"/>
    <property type="evidence" value="ECO:0007669"/>
    <property type="project" value="TreeGrafter"/>
</dbReference>
<dbReference type="InterPro" id="IPR019489">
    <property type="entry name" value="Clp_ATPase_C"/>
</dbReference>
<dbReference type="InterPro" id="IPR001270">
    <property type="entry name" value="ClpA/B"/>
</dbReference>
<dbReference type="Pfam" id="PF07724">
    <property type="entry name" value="AAA_2"/>
    <property type="match status" value="1"/>
</dbReference>
<dbReference type="GO" id="GO:0034605">
    <property type="term" value="P:cellular response to heat"/>
    <property type="evidence" value="ECO:0007669"/>
    <property type="project" value="TreeGrafter"/>
</dbReference>
<evidence type="ECO:0000256" key="7">
    <source>
        <dbReference type="SAM" id="MobiDB-lite"/>
    </source>
</evidence>
<evidence type="ECO:0000256" key="4">
    <source>
        <dbReference type="ARBA" id="ARBA00022840"/>
    </source>
</evidence>
<dbReference type="PROSITE" id="PS00870">
    <property type="entry name" value="CLPAB_1"/>
    <property type="match status" value="1"/>
</dbReference>
<dbReference type="Proteomes" id="UP000325755">
    <property type="component" value="Chromosome"/>
</dbReference>
<dbReference type="InParanoid" id="A0A5Q0BH73"/>
<keyword evidence="11" id="KW-1185">Reference proteome</keyword>
<dbReference type="InterPro" id="IPR003959">
    <property type="entry name" value="ATPase_AAA_core"/>
</dbReference>
<gene>
    <name evidence="10" type="primary">tssH</name>
    <name evidence="10" type="ORF">F6R98_11525</name>
</gene>
<dbReference type="OrthoDB" id="9803641at2"/>
<dbReference type="PANTHER" id="PTHR11638">
    <property type="entry name" value="ATP-DEPENDENT CLP PROTEASE"/>
    <property type="match status" value="1"/>
</dbReference>
<keyword evidence="3" id="KW-0547">Nucleotide-binding</keyword>
<dbReference type="Gene3D" id="1.10.8.60">
    <property type="match status" value="1"/>
</dbReference>
<feature type="domain" description="Clp ATPase C-terminal" evidence="9">
    <location>
        <begin position="785"/>
        <end position="878"/>
    </location>
</feature>
<dbReference type="CDD" id="cd19499">
    <property type="entry name" value="RecA-like_ClpB_Hsp104-like"/>
    <property type="match status" value="1"/>
</dbReference>
<evidence type="ECO:0000256" key="1">
    <source>
        <dbReference type="ARBA" id="ARBA00008675"/>
    </source>
</evidence>
<dbReference type="AlphaFoldDB" id="A0A5Q0BH73"/>
<keyword evidence="4" id="KW-0067">ATP-binding</keyword>
<dbReference type="GO" id="GO:0005524">
    <property type="term" value="F:ATP binding"/>
    <property type="evidence" value="ECO:0007669"/>
    <property type="project" value="UniProtKB-KW"/>
</dbReference>
<dbReference type="CDD" id="cd00009">
    <property type="entry name" value="AAA"/>
    <property type="match status" value="1"/>
</dbReference>
<dbReference type="Gene3D" id="1.10.1780.10">
    <property type="entry name" value="Clp, N-terminal domain"/>
    <property type="match status" value="1"/>
</dbReference>
<dbReference type="InterPro" id="IPR041546">
    <property type="entry name" value="ClpA/ClpB_AAA_lid"/>
</dbReference>
<evidence type="ECO:0000256" key="5">
    <source>
        <dbReference type="ARBA" id="ARBA00023186"/>
    </source>
</evidence>
<dbReference type="InterPro" id="IPR050130">
    <property type="entry name" value="ClpA_ClpB"/>
</dbReference>
<evidence type="ECO:0000313" key="11">
    <source>
        <dbReference type="Proteomes" id="UP000325755"/>
    </source>
</evidence>
<accession>A0A5Q0BH73</accession>
<dbReference type="PANTHER" id="PTHR11638:SF181">
    <property type="entry name" value="ATPASE SUBUNIT OF ATP-DEPENDENT PROTEASE"/>
    <property type="match status" value="1"/>
</dbReference>
<keyword evidence="5" id="KW-0143">Chaperone</keyword>
<dbReference type="SUPFAM" id="SSF81923">
    <property type="entry name" value="Double Clp-N motif"/>
    <property type="match status" value="1"/>
</dbReference>
<organism evidence="10 11">
    <name type="scientific">Candidatus Methylospira mobilis</name>
    <dbReference type="NCBI Taxonomy" id="1808979"/>
    <lineage>
        <taxon>Bacteria</taxon>
        <taxon>Pseudomonadati</taxon>
        <taxon>Pseudomonadota</taxon>
        <taxon>Gammaproteobacteria</taxon>
        <taxon>Methylococcales</taxon>
        <taxon>Methylococcaceae</taxon>
        <taxon>Candidatus Methylospira</taxon>
    </lineage>
</organism>
<feature type="region of interest" description="Disordered" evidence="7">
    <location>
        <begin position="157"/>
        <end position="176"/>
    </location>
</feature>
<protein>
    <submittedName>
        <fullName evidence="10">Type VI secretion system ATPase TssH</fullName>
    </submittedName>
</protein>
<dbReference type="InterPro" id="IPR017729">
    <property type="entry name" value="ATPase_T6SS_ClpV1"/>
</dbReference>
<dbReference type="Gene3D" id="3.40.50.300">
    <property type="entry name" value="P-loop containing nucleotide triphosphate hydrolases"/>
    <property type="match status" value="3"/>
</dbReference>
<feature type="domain" description="AAA+ ATPase" evidence="8">
    <location>
        <begin position="614"/>
        <end position="762"/>
    </location>
</feature>
<reference evidence="10 11" key="1">
    <citation type="submission" date="2019-09" db="EMBL/GenBank/DDBJ databases">
        <title>Ecophysiology of the spiral-shaped methanotroph Methylospira mobilis as revealed by the complete genome sequence.</title>
        <authorList>
            <person name="Oshkin I.Y."/>
            <person name="Dedysh S.N."/>
            <person name="Miroshnikov K."/>
            <person name="Danilova O.V."/>
            <person name="Hakobyan A."/>
            <person name="Liesack W."/>
        </authorList>
    </citation>
    <scope>NUCLEOTIDE SEQUENCE [LARGE SCALE GENOMIC DNA]</scope>
    <source>
        <strain evidence="10 11">Shm1</strain>
    </source>
</reference>
<feature type="coiled-coil region" evidence="6">
    <location>
        <begin position="437"/>
        <end position="489"/>
    </location>
</feature>
<name>A0A5Q0BH73_9GAMM</name>
<evidence type="ECO:0000256" key="2">
    <source>
        <dbReference type="ARBA" id="ARBA00022737"/>
    </source>
</evidence>
<proteinExistence type="inferred from homology"/>
<dbReference type="InterPro" id="IPR003593">
    <property type="entry name" value="AAA+_ATPase"/>
</dbReference>
<evidence type="ECO:0000256" key="6">
    <source>
        <dbReference type="SAM" id="Coils"/>
    </source>
</evidence>
<evidence type="ECO:0000259" key="9">
    <source>
        <dbReference type="SMART" id="SM01086"/>
    </source>
</evidence>
<dbReference type="KEGG" id="mmob:F6R98_11525"/>
<dbReference type="SUPFAM" id="SSF52540">
    <property type="entry name" value="P-loop containing nucleoside triphosphate hydrolases"/>
    <property type="match status" value="2"/>
</dbReference>
<sequence>MLIVDLKQLVGHLNSFCKQGLEGAAGICLARTHYEITTEHLLRKLLDEPASDLTLLLSANQVDPGIFRRALDEALDSFKAGNSGRPVFSPLLLELLQDAWLISSVNLLERQVRSGAILAAVVGRATFYASGDYVQLIRGLNRDVLLASYTASTAGSLEETVGHDRSEGGSAAAGSGAATGAEGSAIARFCEDFTAKAKAGKLDPVFGRDEEIRQMVDILARRRKNNPICVGDPGVGKSAVVEGLALRIVQGDVPDSLKSASILGLDMASLQAGASVKGEFENRLKSVINEIKGSSKPIILFIDEAHTLIGSGGAAGTNDAANLLKPALARGELKTIAATTWAEYKKYFEKDAALARRFQLVGLDEPTVATSIVILRGLRDSYEQAHHVVVRDDAIIAAAELAARYITGRQLPDKAVDLLDTACARVKVALSAKPAELEDKERVIQALEREQKGLLRDRDHQQSHDGEKLAEIEQRIPLLQAEVETIRRHWEEEKGAAEALLAARAELAQLLEASAPETELNVARNKLSETEAGLKALQGDNALIRVEVDPDVIAKVVSDWTGIPLGKMLRDQIGTVLHLAEHLKARVRGQDDGLDLIAEVIKTSKSGLKDPHQPVGVFLLVGPSGVGKTETALALADLLFGDERSTITINMSEFQEKHNVSRLIGSPPGYVGYGEGGVLTEAVRKQPYSVVLLDEVEKAHLDVMNLFYQVFDKGVLSDGEGKEIDFSNTIIFLTSNLSSDVITEMTAGGEPVPGDVLLSAVRPILSAHFKPALLARMTVIPYRTLGIDALTAIIRLKLDKIVDRLRQNNKIQLSYDDAVVTQIAERCTEIETGARNIDFILRSSLLPQLSQTILTRMTEGVMLSAICLGMDAEGAFTIVSE</sequence>
<dbReference type="Pfam" id="PF17871">
    <property type="entry name" value="AAA_lid_9"/>
    <property type="match status" value="1"/>
</dbReference>
<dbReference type="FunFam" id="3.40.50.300:FF:000010">
    <property type="entry name" value="Chaperone clpB 1, putative"/>
    <property type="match status" value="1"/>
</dbReference>